<proteinExistence type="predicted"/>
<gene>
    <name evidence="1" type="ORF">EKO27_g4299</name>
</gene>
<evidence type="ECO:0000313" key="2">
    <source>
        <dbReference type="Proteomes" id="UP000286045"/>
    </source>
</evidence>
<dbReference type="AlphaFoldDB" id="A0A439D8T5"/>
<dbReference type="EMBL" id="RYZI01000100">
    <property type="protein sequence ID" value="RWA10821.1"/>
    <property type="molecule type" value="Genomic_DNA"/>
</dbReference>
<reference evidence="1 2" key="1">
    <citation type="submission" date="2018-12" db="EMBL/GenBank/DDBJ databases">
        <title>Draft genome sequence of Xylaria grammica IHI A82.</title>
        <authorList>
            <person name="Buettner E."/>
            <person name="Kellner H."/>
        </authorList>
    </citation>
    <scope>NUCLEOTIDE SEQUENCE [LARGE SCALE GENOMIC DNA]</scope>
    <source>
        <strain evidence="1 2">IHI A82</strain>
    </source>
</reference>
<name>A0A439D8T5_9PEZI</name>
<comment type="caution">
    <text evidence="1">The sequence shown here is derived from an EMBL/GenBank/DDBJ whole genome shotgun (WGS) entry which is preliminary data.</text>
</comment>
<accession>A0A439D8T5</accession>
<keyword evidence="2" id="KW-1185">Reference proteome</keyword>
<protein>
    <submittedName>
        <fullName evidence="1">Uncharacterized protein</fullName>
    </submittedName>
</protein>
<evidence type="ECO:0000313" key="1">
    <source>
        <dbReference type="EMBL" id="RWA10821.1"/>
    </source>
</evidence>
<dbReference type="Proteomes" id="UP000286045">
    <property type="component" value="Unassembled WGS sequence"/>
</dbReference>
<organism evidence="1 2">
    <name type="scientific">Xylaria grammica</name>
    <dbReference type="NCBI Taxonomy" id="363999"/>
    <lineage>
        <taxon>Eukaryota</taxon>
        <taxon>Fungi</taxon>
        <taxon>Dikarya</taxon>
        <taxon>Ascomycota</taxon>
        <taxon>Pezizomycotina</taxon>
        <taxon>Sordariomycetes</taxon>
        <taxon>Xylariomycetidae</taxon>
        <taxon>Xylariales</taxon>
        <taxon>Xylariaceae</taxon>
        <taxon>Xylaria</taxon>
    </lineage>
</organism>
<sequence length="128" mass="14768">MGDVAIRQSEFEWMIKPPATLEKNTTFTVVGRIPGRVEFQVLEAVEVKDSGETGQRWEGDGTYTGPGFNDDGVESTYVWFFIKLERLGKYKTKFRMTWRKGAHLFGAVQTFEVKSTDDHDEPRYSKYN</sequence>